<dbReference type="InterPro" id="IPR048354">
    <property type="entry name" value="TOD1_MUCI70_glycTrfase_dom"/>
</dbReference>
<evidence type="ECO:0000259" key="1">
    <source>
        <dbReference type="Pfam" id="PF04765"/>
    </source>
</evidence>
<name>A0ABT3TBJ8_9GAMM</name>
<dbReference type="Proteomes" id="UP001143304">
    <property type="component" value="Unassembled WGS sequence"/>
</dbReference>
<feature type="domain" description="TOD1/MUCI70 glycosyltransferase-like" evidence="1">
    <location>
        <begin position="74"/>
        <end position="209"/>
    </location>
</feature>
<comment type="caution">
    <text evidence="2">The sequence shown here is derived from an EMBL/GenBank/DDBJ whole genome shotgun (WGS) entry which is preliminary data.</text>
</comment>
<keyword evidence="3" id="KW-1185">Reference proteome</keyword>
<dbReference type="InterPro" id="IPR006852">
    <property type="entry name" value="TOD1_MUCI70"/>
</dbReference>
<dbReference type="PANTHER" id="PTHR12956">
    <property type="entry name" value="ALKALINE CERAMIDASE-RELATED"/>
    <property type="match status" value="1"/>
</dbReference>
<sequence>MSVIEPIQSSAMTSDQVVVYTAVTAGYDVVLRPAKQTIPMRFVLFTDRGECVSGWESMPLRESFPCSVSINRYHKFMAHQIFPEFEYSIYVDGNIGLIGDLATLFEEFVASGAAIGLFLHQGRRDVEEEVSACLDLGRFDELDSQVYQAQLQHMFDQGMPRNQVLTANGVIFRWHRHPELAAAMEEWWHQFQQYTKRDQLSLPYILWNTEIPAMYWDASFRRPSPFFRRYPHRGSRLKTLQTRLRHALLS</sequence>
<dbReference type="PANTHER" id="PTHR12956:SF17">
    <property type="entry name" value="OS01G0749100 PROTEIN"/>
    <property type="match status" value="1"/>
</dbReference>
<accession>A0ABT3TBJ8</accession>
<evidence type="ECO:0000313" key="2">
    <source>
        <dbReference type="EMBL" id="MCX2978857.1"/>
    </source>
</evidence>
<protein>
    <submittedName>
        <fullName evidence="2">DUF616 domain-containing protein</fullName>
    </submittedName>
</protein>
<dbReference type="Pfam" id="PF04765">
    <property type="entry name" value="TOD1_MUCI70"/>
    <property type="match status" value="1"/>
</dbReference>
<evidence type="ECO:0000313" key="3">
    <source>
        <dbReference type="Proteomes" id="UP001143304"/>
    </source>
</evidence>
<reference evidence="2" key="1">
    <citation type="submission" date="2019-02" db="EMBL/GenBank/DDBJ databases">
        <authorList>
            <person name="Li S.-H."/>
        </authorList>
    </citation>
    <scope>NUCLEOTIDE SEQUENCE</scope>
    <source>
        <strain evidence="2">IMCC11814</strain>
    </source>
</reference>
<organism evidence="2 3">
    <name type="scientific">Candidatus Marimicrobium litorale</name>
    <dbReference type="NCBI Taxonomy" id="2518991"/>
    <lineage>
        <taxon>Bacteria</taxon>
        <taxon>Pseudomonadati</taxon>
        <taxon>Pseudomonadota</taxon>
        <taxon>Gammaproteobacteria</taxon>
        <taxon>Cellvibrionales</taxon>
        <taxon>Halieaceae</taxon>
        <taxon>Marimicrobium</taxon>
    </lineage>
</organism>
<dbReference type="EMBL" id="SHNO01000001">
    <property type="protein sequence ID" value="MCX2978857.1"/>
    <property type="molecule type" value="Genomic_DNA"/>
</dbReference>
<proteinExistence type="predicted"/>
<gene>
    <name evidence="2" type="ORF">EYC82_15965</name>
</gene>